<dbReference type="EC" id="2.3.1.256" evidence="13"/>
<comment type="catalytic activity">
    <reaction evidence="8">
        <text>N-terminal L-methionyl-L-isoleucyl-[protein] + acetyl-CoA = N-terminal N(alpha)-acetyl-L-methionyl-L-isoleucyl-[protein] + CoA + H(+)</text>
        <dbReference type="Rhea" id="RHEA:50524"/>
        <dbReference type="Rhea" id="RHEA-COMP:12713"/>
        <dbReference type="Rhea" id="RHEA-COMP:12714"/>
        <dbReference type="ChEBI" id="CHEBI:15378"/>
        <dbReference type="ChEBI" id="CHEBI:57287"/>
        <dbReference type="ChEBI" id="CHEBI:57288"/>
        <dbReference type="ChEBI" id="CHEBI:133379"/>
        <dbReference type="ChEBI" id="CHEBI:133380"/>
        <dbReference type="EC" id="2.3.1.256"/>
    </reaction>
</comment>
<comment type="catalytic activity">
    <reaction evidence="10">
        <text>N-terminal L-methionyl-L-tyrosyl-[protein] + acetyl-CoA = N-terminal N(alpha)-acetyl-L-methionyl-L-tyrosyl-[protein] + CoA + H(+)</text>
        <dbReference type="Rhea" id="RHEA:50532"/>
        <dbReference type="Rhea" id="RHEA-COMP:12717"/>
        <dbReference type="Rhea" id="RHEA-COMP:12718"/>
        <dbReference type="ChEBI" id="CHEBI:15378"/>
        <dbReference type="ChEBI" id="CHEBI:57287"/>
        <dbReference type="ChEBI" id="CHEBI:57288"/>
        <dbReference type="ChEBI" id="CHEBI:133384"/>
        <dbReference type="ChEBI" id="CHEBI:133385"/>
        <dbReference type="EC" id="2.3.1.256"/>
    </reaction>
</comment>
<evidence type="ECO:0000256" key="4">
    <source>
        <dbReference type="ARBA" id="ARBA00022679"/>
    </source>
</evidence>
<dbReference type="InterPro" id="IPR016181">
    <property type="entry name" value="Acyl_CoA_acyltransferase"/>
</dbReference>
<evidence type="ECO:0000256" key="1">
    <source>
        <dbReference type="ARBA" id="ARBA00004123"/>
    </source>
</evidence>
<keyword evidence="3" id="KW-0963">Cytoplasm</keyword>
<dbReference type="OrthoDB" id="249099at2759"/>
<dbReference type="PANTHER" id="PTHR45896">
    <property type="entry name" value="N-ALPHA-ACETYLTRANSFERASE 30"/>
    <property type="match status" value="1"/>
</dbReference>
<dbReference type="GeneID" id="100648442"/>
<dbReference type="Proteomes" id="UP000835206">
    <property type="component" value="Chromosome 9"/>
</dbReference>
<sequence>MEKLKTKSVVDGNESEGEQGSIEEKNENSLTDIATLDITSRLSLKTTEIYEESHRNGIPLVNGICNSSERITSIVNLPQSESMETSHLNQHGTKSTLAETLSLESRDNNIQYVSYTSELQMPDIMKLIQKDLSEPYSIYTYRYFIYNWPKLCFLAIHGEECVGAIVCKLDIHRKVIKRGYIAMLAVDVKYRKQKIGSNLVRRAIQAMVEDNAGEVVLETEITNRPALRLYENLGFVRDKRLFRYYLNGVDALRLKLWLR</sequence>
<evidence type="ECO:0000256" key="6">
    <source>
        <dbReference type="ARBA" id="ARBA00023315"/>
    </source>
</evidence>
<organism evidence="18 19">
    <name type="scientific">Bombus terrestris</name>
    <name type="common">Buff-tailed bumblebee</name>
    <name type="synonym">Apis terrestris</name>
    <dbReference type="NCBI Taxonomy" id="30195"/>
    <lineage>
        <taxon>Eukaryota</taxon>
        <taxon>Metazoa</taxon>
        <taxon>Ecdysozoa</taxon>
        <taxon>Arthropoda</taxon>
        <taxon>Hexapoda</taxon>
        <taxon>Insecta</taxon>
        <taxon>Pterygota</taxon>
        <taxon>Neoptera</taxon>
        <taxon>Endopterygota</taxon>
        <taxon>Hymenoptera</taxon>
        <taxon>Apocrita</taxon>
        <taxon>Aculeata</taxon>
        <taxon>Apoidea</taxon>
        <taxon>Anthophila</taxon>
        <taxon>Apidae</taxon>
        <taxon>Bombus</taxon>
        <taxon>Bombus</taxon>
    </lineage>
</organism>
<keyword evidence="5" id="KW-0539">Nucleus</keyword>
<dbReference type="GO" id="GO:0031417">
    <property type="term" value="C:NatC complex"/>
    <property type="evidence" value="ECO:0007669"/>
    <property type="project" value="TreeGrafter"/>
</dbReference>
<dbReference type="Pfam" id="PF00583">
    <property type="entry name" value="Acetyltransf_1"/>
    <property type="match status" value="1"/>
</dbReference>
<keyword evidence="18" id="KW-1185">Reference proteome</keyword>
<evidence type="ECO:0000256" key="12">
    <source>
        <dbReference type="ARBA" id="ARBA00052477"/>
    </source>
</evidence>
<evidence type="ECO:0000256" key="10">
    <source>
        <dbReference type="ARBA" id="ARBA00052207"/>
    </source>
</evidence>
<evidence type="ECO:0000256" key="9">
    <source>
        <dbReference type="ARBA" id="ARBA00051225"/>
    </source>
</evidence>
<feature type="region of interest" description="Disordered" evidence="16">
    <location>
        <begin position="1"/>
        <end position="28"/>
    </location>
</feature>
<evidence type="ECO:0000259" key="17">
    <source>
        <dbReference type="PROSITE" id="PS51186"/>
    </source>
</evidence>
<evidence type="ECO:0000256" key="14">
    <source>
        <dbReference type="ARBA" id="ARBA00076746"/>
    </source>
</evidence>
<evidence type="ECO:0000256" key="15">
    <source>
        <dbReference type="ARBA" id="ARBA00078622"/>
    </source>
</evidence>
<dbReference type="PANTHER" id="PTHR45896:SF1">
    <property type="entry name" value="N-ALPHA-ACETYLTRANSFERASE 30"/>
    <property type="match status" value="1"/>
</dbReference>
<proteinExistence type="inferred from homology"/>
<evidence type="ECO:0000256" key="16">
    <source>
        <dbReference type="SAM" id="MobiDB-lite"/>
    </source>
</evidence>
<evidence type="ECO:0000313" key="18">
    <source>
        <dbReference type="Proteomes" id="UP000835206"/>
    </source>
</evidence>
<dbReference type="GO" id="GO:0120518">
    <property type="term" value="F:protein N-terminal-methionine acetyltransferase activity"/>
    <property type="evidence" value="ECO:0007669"/>
    <property type="project" value="UniProtKB-EC"/>
</dbReference>
<accession>A0A9C6SA29</accession>
<evidence type="ECO:0000256" key="7">
    <source>
        <dbReference type="ARBA" id="ARBA00024025"/>
    </source>
</evidence>
<dbReference type="InterPro" id="IPR044542">
    <property type="entry name" value="NAA30-like"/>
</dbReference>
<dbReference type="RefSeq" id="XP_048264789.1">
    <property type="nucleotide sequence ID" value="XM_048408832.1"/>
</dbReference>
<evidence type="ECO:0000256" key="11">
    <source>
        <dbReference type="ARBA" id="ARBA00052362"/>
    </source>
</evidence>
<protein>
    <recommendedName>
        <fullName evidence="13">N-terminal methionine N(alpha)-acetyltransferase NatC</fullName>
        <ecNumber evidence="13">2.3.1.256</ecNumber>
    </recommendedName>
    <alternativeName>
        <fullName evidence="14">N-acetyltransferase MAK3 homolog</fullName>
    </alternativeName>
    <alternativeName>
        <fullName evidence="15">NatC catalytic subunit</fullName>
    </alternativeName>
</protein>
<evidence type="ECO:0000256" key="8">
    <source>
        <dbReference type="ARBA" id="ARBA00050754"/>
    </source>
</evidence>
<dbReference type="GO" id="GO:0005634">
    <property type="term" value="C:nucleus"/>
    <property type="evidence" value="ECO:0007669"/>
    <property type="project" value="UniProtKB-SubCell"/>
</dbReference>
<comment type="catalytic activity">
    <reaction evidence="9">
        <text>N-terminal L-methionyl-L-leucyl-[protein] + acetyl-CoA = N-terminal N(alpha)-acetyl-L-methionyl-L-leucyl-[protein] + CoA + H(+)</text>
        <dbReference type="Rhea" id="RHEA:50520"/>
        <dbReference type="Rhea" id="RHEA-COMP:12711"/>
        <dbReference type="Rhea" id="RHEA-COMP:12712"/>
        <dbReference type="ChEBI" id="CHEBI:15378"/>
        <dbReference type="ChEBI" id="CHEBI:57287"/>
        <dbReference type="ChEBI" id="CHEBI:57288"/>
        <dbReference type="ChEBI" id="CHEBI:133377"/>
        <dbReference type="ChEBI" id="CHEBI:133378"/>
        <dbReference type="EC" id="2.3.1.256"/>
    </reaction>
</comment>
<evidence type="ECO:0000256" key="13">
    <source>
        <dbReference type="ARBA" id="ARBA00066994"/>
    </source>
</evidence>
<evidence type="ECO:0000256" key="5">
    <source>
        <dbReference type="ARBA" id="ARBA00023242"/>
    </source>
</evidence>
<dbReference type="FunFam" id="3.40.630.30:FF:000010">
    <property type="entry name" value="Putative N-alpha-acetyltransferase 30"/>
    <property type="match status" value="1"/>
</dbReference>
<dbReference type="Gene3D" id="3.40.630.30">
    <property type="match status" value="1"/>
</dbReference>
<dbReference type="CDD" id="cd04301">
    <property type="entry name" value="NAT_SF"/>
    <property type="match status" value="1"/>
</dbReference>
<evidence type="ECO:0000313" key="19">
    <source>
        <dbReference type="RefSeq" id="XP_048264789.1"/>
    </source>
</evidence>
<evidence type="ECO:0000256" key="3">
    <source>
        <dbReference type="ARBA" id="ARBA00022490"/>
    </source>
</evidence>
<keyword evidence="6" id="KW-0012">Acyltransferase</keyword>
<keyword evidence="4" id="KW-0808">Transferase</keyword>
<comment type="subcellular location">
    <subcellularLocation>
        <location evidence="2">Cytoplasm</location>
    </subcellularLocation>
    <subcellularLocation>
        <location evidence="1">Nucleus</location>
    </subcellularLocation>
</comment>
<name>A0A9C6SA29_BOMTE</name>
<comment type="catalytic activity">
    <reaction evidence="11">
        <text>N-terminal L-methionyl-L-phenylalanyl-[protein] + acetyl-CoA = N-terminal N(alpha)-acetyl-L-methionyl-L-phenylalanyl-[protein] + CoA + H(+)</text>
        <dbReference type="Rhea" id="RHEA:50528"/>
        <dbReference type="Rhea" id="RHEA-COMP:12715"/>
        <dbReference type="Rhea" id="RHEA-COMP:12716"/>
        <dbReference type="ChEBI" id="CHEBI:15378"/>
        <dbReference type="ChEBI" id="CHEBI:57287"/>
        <dbReference type="ChEBI" id="CHEBI:57288"/>
        <dbReference type="ChEBI" id="CHEBI:133382"/>
        <dbReference type="ChEBI" id="CHEBI:133383"/>
        <dbReference type="EC" id="2.3.1.256"/>
    </reaction>
</comment>
<evidence type="ECO:0000256" key="2">
    <source>
        <dbReference type="ARBA" id="ARBA00004496"/>
    </source>
</evidence>
<reference evidence="19" key="1">
    <citation type="submission" date="2025-08" db="UniProtKB">
        <authorList>
            <consortium name="RefSeq"/>
        </authorList>
    </citation>
    <scope>IDENTIFICATION</scope>
</reference>
<dbReference type="SUPFAM" id="SSF55729">
    <property type="entry name" value="Acyl-CoA N-acyltransferases (Nat)"/>
    <property type="match status" value="1"/>
</dbReference>
<comment type="catalytic activity">
    <reaction evidence="12">
        <text>N-terminal L-methionyl-L-tryptophyl-[protein] + acetyl-CoA = N-terminal N(alpha)-acetyl-L-methionyl-L-tryptophyl-[protein] + CoA + H(+)</text>
        <dbReference type="Rhea" id="RHEA:50560"/>
        <dbReference type="Rhea" id="RHEA-COMP:12724"/>
        <dbReference type="Rhea" id="RHEA-COMP:12725"/>
        <dbReference type="ChEBI" id="CHEBI:15378"/>
        <dbReference type="ChEBI" id="CHEBI:57287"/>
        <dbReference type="ChEBI" id="CHEBI:57288"/>
        <dbReference type="ChEBI" id="CHEBI:133386"/>
        <dbReference type="ChEBI" id="CHEBI:133387"/>
        <dbReference type="EC" id="2.3.1.256"/>
    </reaction>
</comment>
<dbReference type="PROSITE" id="PS51186">
    <property type="entry name" value="GNAT"/>
    <property type="match status" value="1"/>
</dbReference>
<comment type="similarity">
    <text evidence="7">Belongs to the acetyltransferase family. MAK3 subfamily.</text>
</comment>
<dbReference type="AlphaFoldDB" id="A0A9C6SA29"/>
<gene>
    <name evidence="19" type="primary">LOC100648442</name>
</gene>
<feature type="domain" description="N-acetyltransferase" evidence="17">
    <location>
        <begin position="110"/>
        <end position="259"/>
    </location>
</feature>
<dbReference type="InterPro" id="IPR000182">
    <property type="entry name" value="GNAT_dom"/>
</dbReference>